<sequence>MSLYKPYYPSRSVEKRTQELPVTEFDILKASHRFLREDAEEAGSSSTNNAWNDQLAKKYYDSLYREFALCNLKHYKSGNFALRWRTENEVLDGTGETTCANMRCEYHRPHSASNDLPPLLSTLELPFAYEEHGEVKRALVKVVLCPGCVKKLMWKRNREKRLSVKGKDVDEGNGDTNDKTVHDEDGSEPGDDSGSGKRQGIRPRRSRSRSPRSRERKRSRREIRRSSSSLKRRDGETAS</sequence>
<feature type="compositionally biased region" description="Basic and acidic residues" evidence="1">
    <location>
        <begin position="164"/>
        <end position="184"/>
    </location>
</feature>
<evidence type="ECO:0000256" key="1">
    <source>
        <dbReference type="SAM" id="MobiDB-lite"/>
    </source>
</evidence>
<organism evidence="2 3">
    <name type="scientific">Pisolithus microcarpus 441</name>
    <dbReference type="NCBI Taxonomy" id="765257"/>
    <lineage>
        <taxon>Eukaryota</taxon>
        <taxon>Fungi</taxon>
        <taxon>Dikarya</taxon>
        <taxon>Basidiomycota</taxon>
        <taxon>Agaricomycotina</taxon>
        <taxon>Agaricomycetes</taxon>
        <taxon>Agaricomycetidae</taxon>
        <taxon>Boletales</taxon>
        <taxon>Sclerodermatineae</taxon>
        <taxon>Pisolithaceae</taxon>
        <taxon>Pisolithus</taxon>
    </lineage>
</organism>
<protein>
    <recommendedName>
        <fullName evidence="4">Protein FRA10AC1</fullName>
    </recommendedName>
</protein>
<feature type="compositionally biased region" description="Basic residues" evidence="1">
    <location>
        <begin position="199"/>
        <end position="223"/>
    </location>
</feature>
<dbReference type="EMBL" id="KN833720">
    <property type="protein sequence ID" value="KIK24099.1"/>
    <property type="molecule type" value="Genomic_DNA"/>
</dbReference>
<dbReference type="AlphaFoldDB" id="A0A0C9ZDV5"/>
<reference evidence="3" key="2">
    <citation type="submission" date="2015-01" db="EMBL/GenBank/DDBJ databases">
        <title>Evolutionary Origins and Diversification of the Mycorrhizal Mutualists.</title>
        <authorList>
            <consortium name="DOE Joint Genome Institute"/>
            <consortium name="Mycorrhizal Genomics Consortium"/>
            <person name="Kohler A."/>
            <person name="Kuo A."/>
            <person name="Nagy L.G."/>
            <person name="Floudas D."/>
            <person name="Copeland A."/>
            <person name="Barry K.W."/>
            <person name="Cichocki N."/>
            <person name="Veneault-Fourrey C."/>
            <person name="LaButti K."/>
            <person name="Lindquist E.A."/>
            <person name="Lipzen A."/>
            <person name="Lundell T."/>
            <person name="Morin E."/>
            <person name="Murat C."/>
            <person name="Riley R."/>
            <person name="Ohm R."/>
            <person name="Sun H."/>
            <person name="Tunlid A."/>
            <person name="Henrissat B."/>
            <person name="Grigoriev I.V."/>
            <person name="Hibbett D.S."/>
            <person name="Martin F."/>
        </authorList>
    </citation>
    <scope>NUCLEOTIDE SEQUENCE [LARGE SCALE GENOMIC DNA]</scope>
    <source>
        <strain evidence="3">441</strain>
    </source>
</reference>
<dbReference type="Pfam" id="PF09725">
    <property type="entry name" value="Fra10Ac1"/>
    <property type="match status" value="1"/>
</dbReference>
<feature type="region of interest" description="Disordered" evidence="1">
    <location>
        <begin position="164"/>
        <end position="239"/>
    </location>
</feature>
<dbReference type="InterPro" id="IPR019129">
    <property type="entry name" value="Folate-sensitive_fs_Fra10Ac1"/>
</dbReference>
<proteinExistence type="predicted"/>
<dbReference type="STRING" id="765257.A0A0C9ZDV5"/>
<dbReference type="OrthoDB" id="197967at2759"/>
<evidence type="ECO:0008006" key="4">
    <source>
        <dbReference type="Google" id="ProtNLM"/>
    </source>
</evidence>
<evidence type="ECO:0000313" key="3">
    <source>
        <dbReference type="Proteomes" id="UP000054018"/>
    </source>
</evidence>
<evidence type="ECO:0000313" key="2">
    <source>
        <dbReference type="EMBL" id="KIK24099.1"/>
    </source>
</evidence>
<accession>A0A0C9ZDV5</accession>
<dbReference type="HOGENOM" id="CLU_061714_2_1_1"/>
<name>A0A0C9ZDV5_9AGAM</name>
<dbReference type="Proteomes" id="UP000054018">
    <property type="component" value="Unassembled WGS sequence"/>
</dbReference>
<keyword evidence="3" id="KW-1185">Reference proteome</keyword>
<reference evidence="2 3" key="1">
    <citation type="submission" date="2014-04" db="EMBL/GenBank/DDBJ databases">
        <authorList>
            <consortium name="DOE Joint Genome Institute"/>
            <person name="Kuo A."/>
            <person name="Kohler A."/>
            <person name="Costa M.D."/>
            <person name="Nagy L.G."/>
            <person name="Floudas D."/>
            <person name="Copeland A."/>
            <person name="Barry K.W."/>
            <person name="Cichocki N."/>
            <person name="Veneault-Fourrey C."/>
            <person name="LaButti K."/>
            <person name="Lindquist E.A."/>
            <person name="Lipzen A."/>
            <person name="Lundell T."/>
            <person name="Morin E."/>
            <person name="Murat C."/>
            <person name="Sun H."/>
            <person name="Tunlid A."/>
            <person name="Henrissat B."/>
            <person name="Grigoriev I.V."/>
            <person name="Hibbett D.S."/>
            <person name="Martin F."/>
            <person name="Nordberg H.P."/>
            <person name="Cantor M.N."/>
            <person name="Hua S.X."/>
        </authorList>
    </citation>
    <scope>NUCLEOTIDE SEQUENCE [LARGE SCALE GENOMIC DNA]</scope>
    <source>
        <strain evidence="2 3">441</strain>
    </source>
</reference>
<gene>
    <name evidence="2" type="ORF">PISMIDRAFT_678612</name>
</gene>